<organism evidence="1 2">
    <name type="scientific">Ambispora gerdemannii</name>
    <dbReference type="NCBI Taxonomy" id="144530"/>
    <lineage>
        <taxon>Eukaryota</taxon>
        <taxon>Fungi</taxon>
        <taxon>Fungi incertae sedis</taxon>
        <taxon>Mucoromycota</taxon>
        <taxon>Glomeromycotina</taxon>
        <taxon>Glomeromycetes</taxon>
        <taxon>Archaeosporales</taxon>
        <taxon>Ambisporaceae</taxon>
        <taxon>Ambispora</taxon>
    </lineage>
</organism>
<reference evidence="1" key="1">
    <citation type="submission" date="2021-06" db="EMBL/GenBank/DDBJ databases">
        <authorList>
            <person name="Kallberg Y."/>
            <person name="Tangrot J."/>
            <person name="Rosling A."/>
        </authorList>
    </citation>
    <scope>NUCLEOTIDE SEQUENCE</scope>
    <source>
        <strain evidence="1">MT106</strain>
    </source>
</reference>
<accession>A0A9N9N4R1</accession>
<proteinExistence type="predicted"/>
<dbReference type="EMBL" id="CAJVPL010018405">
    <property type="protein sequence ID" value="CAG8701933.1"/>
    <property type="molecule type" value="Genomic_DNA"/>
</dbReference>
<keyword evidence="2" id="KW-1185">Reference proteome</keyword>
<feature type="non-terminal residue" evidence="1">
    <location>
        <position position="1"/>
    </location>
</feature>
<protein>
    <submittedName>
        <fullName evidence="1">5371_t:CDS:1</fullName>
    </submittedName>
</protein>
<comment type="caution">
    <text evidence="1">The sequence shown here is derived from an EMBL/GenBank/DDBJ whole genome shotgun (WGS) entry which is preliminary data.</text>
</comment>
<evidence type="ECO:0000313" key="1">
    <source>
        <dbReference type="EMBL" id="CAG8701933.1"/>
    </source>
</evidence>
<gene>
    <name evidence="1" type="ORF">AGERDE_LOCUS13556</name>
</gene>
<dbReference type="AlphaFoldDB" id="A0A9N9N4R1"/>
<evidence type="ECO:0000313" key="2">
    <source>
        <dbReference type="Proteomes" id="UP000789831"/>
    </source>
</evidence>
<feature type="non-terminal residue" evidence="1">
    <location>
        <position position="66"/>
    </location>
</feature>
<dbReference type="Proteomes" id="UP000789831">
    <property type="component" value="Unassembled WGS sequence"/>
</dbReference>
<sequence length="66" mass="7751">EESIIVYVVIVYPKTRSYSEGKWRILVKKTLEVWLCLLAPQHKFIHIVKAPGKDYGHVHFETRQAT</sequence>
<name>A0A9N9N4R1_9GLOM</name>